<evidence type="ECO:0000313" key="3">
    <source>
        <dbReference type="Proteomes" id="UP001623852"/>
    </source>
</evidence>
<evidence type="ECO:0000259" key="1">
    <source>
        <dbReference type="Pfam" id="PF13304"/>
    </source>
</evidence>
<gene>
    <name evidence="2" type="ORF">AABD74_13065</name>
</gene>
<dbReference type="Gene3D" id="3.40.50.300">
    <property type="entry name" value="P-loop containing nucleotide triphosphate hydrolases"/>
    <property type="match status" value="1"/>
</dbReference>
<dbReference type="EMBL" id="CP150845">
    <property type="protein sequence ID" value="WYZ18088.1"/>
    <property type="molecule type" value="Genomic_DNA"/>
</dbReference>
<dbReference type="PANTHER" id="PTHR43581:SF4">
    <property type="entry name" value="ATP_GTP PHOSPHATASE"/>
    <property type="match status" value="1"/>
</dbReference>
<sequence length="404" mass="46718">MVKKDTDSDSLYLRQANLCGYKSIVNVDIEFQKGLNIIIGKNAAGKTNFLKFLSKSLLLDYNELNNFSSNLFFKNGKDVSIKVSGNTEFDEIFNNKTLNSKVDSILTVNGKKIKDKGDKEATLKEKLIENNIVLDSTFLCHGLPSDYLIVDKPFSFNAEKKKLSSDVFNIFRGNSGNPYFLKCLAIDIVLEAYDLESFEIDNIHVKFNSVFKRIETLKNVLKLYSPIEDIRFSKNYNIFIEENKESFTLNNLFLEFKIEGNWLPFSNLSDGTKRLFYIISELSGYESKKIRPSNNGTYYPEWEISRIILIEEPELGIHPHQFHKLMEFLKEQAIQKQIIITTHSPQALDALDENEFNRIIIAFSTKSQEGTKLRHLTEEELIKANAYIKEDFLSDYWLYSDLEK</sequence>
<dbReference type="PANTHER" id="PTHR43581">
    <property type="entry name" value="ATP/GTP PHOSPHATASE"/>
    <property type="match status" value="1"/>
</dbReference>
<reference evidence="2 3" key="1">
    <citation type="submission" date="2024-03" db="EMBL/GenBank/DDBJ databases">
        <title>Flavobacterium soyae.</title>
        <authorList>
            <person name="Zheng W."/>
        </authorList>
    </citation>
    <scope>NUCLEOTIDE SEQUENCE [LARGE SCALE GENOMIC DNA]</scope>
    <source>
        <strain evidence="2 3">55</strain>
    </source>
</reference>
<keyword evidence="3" id="KW-1185">Reference proteome</keyword>
<evidence type="ECO:0000313" key="2">
    <source>
        <dbReference type="EMBL" id="WYZ18088.1"/>
    </source>
</evidence>
<feature type="domain" description="ATPase AAA-type core" evidence="1">
    <location>
        <begin position="35"/>
        <end position="349"/>
    </location>
</feature>
<protein>
    <submittedName>
        <fullName evidence="2">AAA family ATPase</fullName>
    </submittedName>
</protein>
<dbReference type="Pfam" id="PF13304">
    <property type="entry name" value="AAA_21"/>
    <property type="match status" value="1"/>
</dbReference>
<accession>A0ABZ2UAB8</accession>
<dbReference type="InterPro" id="IPR051396">
    <property type="entry name" value="Bact_Antivir_Def_Nuclease"/>
</dbReference>
<dbReference type="RefSeq" id="WP_406843140.1">
    <property type="nucleotide sequence ID" value="NZ_CP150845.1"/>
</dbReference>
<dbReference type="SUPFAM" id="SSF52540">
    <property type="entry name" value="P-loop containing nucleoside triphosphate hydrolases"/>
    <property type="match status" value="1"/>
</dbReference>
<dbReference type="InterPro" id="IPR027417">
    <property type="entry name" value="P-loop_NTPase"/>
</dbReference>
<name>A0ABZ2UAB8_9FLAO</name>
<dbReference type="InterPro" id="IPR003959">
    <property type="entry name" value="ATPase_AAA_core"/>
</dbReference>
<proteinExistence type="predicted"/>
<organism evidence="2 3">
    <name type="scientific">Flavobacterium soyae</name>
    <dbReference type="NCBI Taxonomy" id="2903098"/>
    <lineage>
        <taxon>Bacteria</taxon>
        <taxon>Pseudomonadati</taxon>
        <taxon>Bacteroidota</taxon>
        <taxon>Flavobacteriia</taxon>
        <taxon>Flavobacteriales</taxon>
        <taxon>Flavobacteriaceae</taxon>
        <taxon>Flavobacterium</taxon>
    </lineage>
</organism>
<dbReference type="Proteomes" id="UP001623852">
    <property type="component" value="Chromosome"/>
</dbReference>